<evidence type="ECO:0000259" key="1">
    <source>
        <dbReference type="Pfam" id="PF10056"/>
    </source>
</evidence>
<gene>
    <name evidence="2" type="ORF">D3227_18455</name>
</gene>
<dbReference type="Proteomes" id="UP000272706">
    <property type="component" value="Unassembled WGS sequence"/>
</dbReference>
<dbReference type="OrthoDB" id="1159372at2"/>
<dbReference type="Pfam" id="PF10056">
    <property type="entry name" value="DUF2293"/>
    <property type="match status" value="1"/>
</dbReference>
<accession>A0A3A5KVX8</accession>
<keyword evidence="3" id="KW-1185">Reference proteome</keyword>
<reference evidence="2 3" key="1">
    <citation type="submission" date="2018-09" db="EMBL/GenBank/DDBJ databases">
        <title>Mesorhizobium carmichaelinearum sp. nov. isolated from Carmichaelinea spp. root nodules in New Zealand.</title>
        <authorList>
            <person name="De Meyer S.E."/>
        </authorList>
    </citation>
    <scope>NUCLEOTIDE SEQUENCE [LARGE SCALE GENOMIC DNA]</scope>
    <source>
        <strain evidence="2 3">ICMP19557</strain>
    </source>
</reference>
<evidence type="ECO:0000313" key="2">
    <source>
        <dbReference type="EMBL" id="RJT37602.1"/>
    </source>
</evidence>
<name>A0A3A5KVX8_9HYPH</name>
<protein>
    <submittedName>
        <fullName evidence="2">DUF2293 domain-containing protein</fullName>
    </submittedName>
</protein>
<dbReference type="EMBL" id="QZWZ01000013">
    <property type="protein sequence ID" value="RJT37602.1"/>
    <property type="molecule type" value="Genomic_DNA"/>
</dbReference>
<sequence>MSDSDQPKPNSPGTFSFEAVVRHMRVHHPGCPKKTRLTIAARVSAREWKDIKLGAAVGIELQKYVRHSLTDYDELLRSKMMTREEARTFIAPQVQEILHVWRKPGLKLRVARTEREA</sequence>
<proteinExistence type="predicted"/>
<evidence type="ECO:0000313" key="3">
    <source>
        <dbReference type="Proteomes" id="UP000272706"/>
    </source>
</evidence>
<feature type="domain" description="DUF2293" evidence="1">
    <location>
        <begin position="24"/>
        <end position="102"/>
    </location>
</feature>
<organism evidence="2 3">
    <name type="scientific">Mesorhizobium waimense</name>
    <dbReference type="NCBI Taxonomy" id="1300307"/>
    <lineage>
        <taxon>Bacteria</taxon>
        <taxon>Pseudomonadati</taxon>
        <taxon>Pseudomonadota</taxon>
        <taxon>Alphaproteobacteria</taxon>
        <taxon>Hyphomicrobiales</taxon>
        <taxon>Phyllobacteriaceae</taxon>
        <taxon>Mesorhizobium</taxon>
    </lineage>
</organism>
<dbReference type="InterPro" id="IPR018744">
    <property type="entry name" value="DUF2293"/>
</dbReference>
<dbReference type="AlphaFoldDB" id="A0A3A5KVX8"/>
<comment type="caution">
    <text evidence="2">The sequence shown here is derived from an EMBL/GenBank/DDBJ whole genome shotgun (WGS) entry which is preliminary data.</text>
</comment>